<keyword evidence="8" id="KW-0862">Zinc</keyword>
<feature type="compositionally biased region" description="Basic and acidic residues" evidence="12">
    <location>
        <begin position="542"/>
        <end position="559"/>
    </location>
</feature>
<keyword evidence="7" id="KW-0547">Nucleotide-binding</keyword>
<gene>
    <name evidence="14" type="primary">dnaX</name>
    <name evidence="14" type="ORF">HUR95_02635</name>
</gene>
<dbReference type="InterPro" id="IPR022754">
    <property type="entry name" value="DNA_pol_III_gamma-3"/>
</dbReference>
<keyword evidence="5" id="KW-0235">DNA replication</keyword>
<evidence type="ECO:0000256" key="1">
    <source>
        <dbReference type="ARBA" id="ARBA00006360"/>
    </source>
</evidence>
<dbReference type="FunFam" id="1.10.8.60:FF:000013">
    <property type="entry name" value="DNA polymerase III subunit gamma/tau"/>
    <property type="match status" value="1"/>
</dbReference>
<dbReference type="GO" id="GO:0006261">
    <property type="term" value="P:DNA-templated DNA replication"/>
    <property type="evidence" value="ECO:0007669"/>
    <property type="project" value="TreeGrafter"/>
</dbReference>
<dbReference type="RefSeq" id="WP_222822912.1">
    <property type="nucleotide sequence ID" value="NZ_CP082237.1"/>
</dbReference>
<organism evidence="14 15">
    <name type="scientific">Caldalkalibacillus thermarum (strain TA2.A1)</name>
    <dbReference type="NCBI Taxonomy" id="986075"/>
    <lineage>
        <taxon>Bacteria</taxon>
        <taxon>Bacillati</taxon>
        <taxon>Bacillota</taxon>
        <taxon>Bacilli</taxon>
        <taxon>Bacillales</taxon>
        <taxon>Bacillaceae</taxon>
        <taxon>Caldalkalibacillus</taxon>
    </lineage>
</organism>
<dbReference type="EMBL" id="CP082237">
    <property type="protein sequence ID" value="QZT34322.1"/>
    <property type="molecule type" value="Genomic_DNA"/>
</dbReference>
<feature type="region of interest" description="Disordered" evidence="12">
    <location>
        <begin position="542"/>
        <end position="561"/>
    </location>
</feature>
<evidence type="ECO:0000256" key="3">
    <source>
        <dbReference type="ARBA" id="ARBA00022679"/>
    </source>
</evidence>
<evidence type="ECO:0000313" key="14">
    <source>
        <dbReference type="EMBL" id="QZT34322.1"/>
    </source>
</evidence>
<dbReference type="InterPro" id="IPR045085">
    <property type="entry name" value="HLD_clamp_pol_III_gamma_tau"/>
</dbReference>
<dbReference type="GO" id="GO:0005524">
    <property type="term" value="F:ATP binding"/>
    <property type="evidence" value="ECO:0007669"/>
    <property type="project" value="UniProtKB-KW"/>
</dbReference>
<comment type="similarity">
    <text evidence="1">Belongs to the DnaX/STICHEL family.</text>
</comment>
<dbReference type="Gene3D" id="1.10.8.60">
    <property type="match status" value="1"/>
</dbReference>
<evidence type="ECO:0000256" key="8">
    <source>
        <dbReference type="ARBA" id="ARBA00022833"/>
    </source>
</evidence>
<dbReference type="PRINTS" id="PR00300">
    <property type="entry name" value="CLPPROTEASEA"/>
</dbReference>
<evidence type="ECO:0000256" key="4">
    <source>
        <dbReference type="ARBA" id="ARBA00022695"/>
    </source>
</evidence>
<dbReference type="CDD" id="cd18137">
    <property type="entry name" value="HLD_clamp_pol_III_gamma_tau"/>
    <property type="match status" value="1"/>
</dbReference>
<dbReference type="Pfam" id="PF20964">
    <property type="entry name" value="DnaX_C"/>
    <property type="match status" value="1"/>
</dbReference>
<keyword evidence="6" id="KW-0479">Metal-binding</keyword>
<dbReference type="SMART" id="SM00382">
    <property type="entry name" value="AAA"/>
    <property type="match status" value="1"/>
</dbReference>
<dbReference type="InterPro" id="IPR027417">
    <property type="entry name" value="P-loop_NTPase"/>
</dbReference>
<dbReference type="NCBIfam" id="TIGR02397">
    <property type="entry name" value="dnaX_nterm"/>
    <property type="match status" value="1"/>
</dbReference>
<keyword evidence="9" id="KW-0067">ATP-binding</keyword>
<dbReference type="Pfam" id="PF13177">
    <property type="entry name" value="DNA_pol3_delta2"/>
    <property type="match status" value="1"/>
</dbReference>
<dbReference type="InterPro" id="IPR012763">
    <property type="entry name" value="DNA_pol_III_sug/sutau_N"/>
</dbReference>
<dbReference type="KEGG" id="cthu:HUR95_02635"/>
<evidence type="ECO:0000256" key="9">
    <source>
        <dbReference type="ARBA" id="ARBA00022840"/>
    </source>
</evidence>
<proteinExistence type="inferred from homology"/>
<feature type="region of interest" description="Disordered" evidence="12">
    <location>
        <begin position="402"/>
        <end position="433"/>
    </location>
</feature>
<keyword evidence="3 14" id="KW-0808">Transferase</keyword>
<protein>
    <recommendedName>
        <fullName evidence="2">DNA-directed DNA polymerase</fullName>
        <ecNumber evidence="2">2.7.7.7</ecNumber>
    </recommendedName>
</protein>
<evidence type="ECO:0000256" key="10">
    <source>
        <dbReference type="ARBA" id="ARBA00022932"/>
    </source>
</evidence>
<dbReference type="InterPro" id="IPR008921">
    <property type="entry name" value="DNA_pol3_clamp-load_cplx_C"/>
</dbReference>
<evidence type="ECO:0000256" key="6">
    <source>
        <dbReference type="ARBA" id="ARBA00022723"/>
    </source>
</evidence>
<evidence type="ECO:0000256" key="12">
    <source>
        <dbReference type="SAM" id="MobiDB-lite"/>
    </source>
</evidence>
<evidence type="ECO:0000256" key="11">
    <source>
        <dbReference type="ARBA" id="ARBA00049244"/>
    </source>
</evidence>
<dbReference type="EC" id="2.7.7.7" evidence="2"/>
<dbReference type="GO" id="GO:0003677">
    <property type="term" value="F:DNA binding"/>
    <property type="evidence" value="ECO:0007669"/>
    <property type="project" value="InterPro"/>
</dbReference>
<dbReference type="CDD" id="cd00009">
    <property type="entry name" value="AAA"/>
    <property type="match status" value="1"/>
</dbReference>
<dbReference type="Gene3D" id="1.20.272.10">
    <property type="match status" value="1"/>
</dbReference>
<dbReference type="GO" id="GO:0046872">
    <property type="term" value="F:metal ion binding"/>
    <property type="evidence" value="ECO:0007669"/>
    <property type="project" value="UniProtKB-KW"/>
</dbReference>
<evidence type="ECO:0000313" key="15">
    <source>
        <dbReference type="Proteomes" id="UP000825179"/>
    </source>
</evidence>
<keyword evidence="15" id="KW-1185">Reference proteome</keyword>
<accession>A0A8X8IA73</accession>
<dbReference type="NCBIfam" id="NF004046">
    <property type="entry name" value="PRK05563.1"/>
    <property type="match status" value="1"/>
</dbReference>
<dbReference type="GO" id="GO:0003887">
    <property type="term" value="F:DNA-directed DNA polymerase activity"/>
    <property type="evidence" value="ECO:0007669"/>
    <property type="project" value="UniProtKB-KW"/>
</dbReference>
<dbReference type="NCBIfam" id="TIGR01128">
    <property type="entry name" value="holA"/>
    <property type="match status" value="1"/>
</dbReference>
<dbReference type="InterPro" id="IPR005790">
    <property type="entry name" value="DNA_polIII_delta"/>
</dbReference>
<dbReference type="InterPro" id="IPR003593">
    <property type="entry name" value="AAA+_ATPase"/>
</dbReference>
<keyword evidence="4 14" id="KW-0548">Nucleotidyltransferase</keyword>
<dbReference type="SUPFAM" id="SSF48019">
    <property type="entry name" value="post-AAA+ oligomerization domain-like"/>
    <property type="match status" value="1"/>
</dbReference>
<dbReference type="InterPro" id="IPR050238">
    <property type="entry name" value="DNA_Rep/Repair_Clamp_Loader"/>
</dbReference>
<dbReference type="PANTHER" id="PTHR11669:SF0">
    <property type="entry name" value="PROTEIN STICHEL-LIKE 2"/>
    <property type="match status" value="1"/>
</dbReference>
<dbReference type="Pfam" id="PF22608">
    <property type="entry name" value="DNAX_ATPase_lid"/>
    <property type="match status" value="1"/>
</dbReference>
<dbReference type="InterPro" id="IPR048448">
    <property type="entry name" value="DnaX-like_C"/>
</dbReference>
<name>A0A8X8IA73_CALTT</name>
<feature type="domain" description="AAA+ ATPase" evidence="13">
    <location>
        <begin position="37"/>
        <end position="179"/>
    </location>
</feature>
<dbReference type="PANTHER" id="PTHR11669">
    <property type="entry name" value="REPLICATION FACTOR C / DNA POLYMERASE III GAMMA-TAU SUBUNIT"/>
    <property type="match status" value="1"/>
</dbReference>
<dbReference type="SUPFAM" id="SSF52540">
    <property type="entry name" value="P-loop containing nucleoside triphosphate hydrolases"/>
    <property type="match status" value="1"/>
</dbReference>
<sequence>MTYQALYRVWRPQTFRDVIGQEHITQTLQNALVNQTYTHAYLFTGPRGNGKTSTAKIMAKAVNCQEAPTAEPCNQCAACRGITQGTVVDVVEIDAASNNGVDEIRDLRDKVKYAPTEVRLKVYIIDEVHMLSQGAFNALLKTLEEPPSHVMFILATTEPHKIPLTIMSRCQRFDFKRISQKEMLKRLKLICAEEGFQVQEEALELLTQVAEGGMRDCLSLLDQVVSYADGEVTVADVEAVTGSVAQEALTDLADCLLRNKTEEAIRRLNLLIEEGKEPVRIVEDLIYFYRDVLLYRQAPGSAEGFQRLQLTEQLKERIETYQDEHLFQAIERLSRAQQDMKWTHHPRVFLEVALIQLTHQLAQPASKGVAARHDLDQLAATSEEVEQLKAKVDMLEKTLKRLSQQGSTASAGQEEKSSRAMGKRRPASPSSLSVTQLKKWLTTASKPMLKHLQEKWPAILEEVKRKQITVHAWLRDGEPVACGPSFFLLAFKSAIHRETTEKESHRQLIEQVVCRHLQTEAQMVTIMYNEWEELKQQYIAEHKENKEKQAEDQAKEKQDPFYSEAVRLVGEELVEVVEDRHE</sequence>
<evidence type="ECO:0000256" key="2">
    <source>
        <dbReference type="ARBA" id="ARBA00012417"/>
    </source>
</evidence>
<dbReference type="AlphaFoldDB" id="A0A8X8IA73"/>
<evidence type="ECO:0000256" key="7">
    <source>
        <dbReference type="ARBA" id="ARBA00022741"/>
    </source>
</evidence>
<dbReference type="Pfam" id="PF12169">
    <property type="entry name" value="DNA_pol3_gamma3"/>
    <property type="match status" value="1"/>
</dbReference>
<reference evidence="14 15" key="1">
    <citation type="journal article" date="2020" name="Extremophiles">
        <title>Genomic analysis of Caldalkalibacillus thermarum TA2.A1 reveals aerobic alkaliphilic metabolism and evolutionary hallmarks linking alkaliphilic bacteria and plant life.</title>
        <authorList>
            <person name="de Jong S.I."/>
            <person name="van den Broek M.A."/>
            <person name="Merkel A.Y."/>
            <person name="de la Torre Cortes P."/>
            <person name="Kalamorz F."/>
            <person name="Cook G.M."/>
            <person name="van Loosdrecht M.C.M."/>
            <person name="McMillan D.G.G."/>
        </authorList>
    </citation>
    <scope>NUCLEOTIDE SEQUENCE [LARGE SCALE GENOMIC DNA]</scope>
    <source>
        <strain evidence="14 15">TA2.A1</strain>
    </source>
</reference>
<dbReference type="InterPro" id="IPR001270">
    <property type="entry name" value="ClpA/B"/>
</dbReference>
<feature type="compositionally biased region" description="Polar residues" evidence="12">
    <location>
        <begin position="402"/>
        <end position="411"/>
    </location>
</feature>
<dbReference type="Gene3D" id="3.40.50.300">
    <property type="entry name" value="P-loop containing nucleotide triphosphate hydrolases"/>
    <property type="match status" value="1"/>
</dbReference>
<keyword evidence="10" id="KW-0239">DNA-directed DNA polymerase</keyword>
<comment type="catalytic activity">
    <reaction evidence="11">
        <text>DNA(n) + a 2'-deoxyribonucleoside 5'-triphosphate = DNA(n+1) + diphosphate</text>
        <dbReference type="Rhea" id="RHEA:22508"/>
        <dbReference type="Rhea" id="RHEA-COMP:17339"/>
        <dbReference type="Rhea" id="RHEA-COMP:17340"/>
        <dbReference type="ChEBI" id="CHEBI:33019"/>
        <dbReference type="ChEBI" id="CHEBI:61560"/>
        <dbReference type="ChEBI" id="CHEBI:173112"/>
        <dbReference type="EC" id="2.7.7.7"/>
    </reaction>
</comment>
<evidence type="ECO:0000256" key="5">
    <source>
        <dbReference type="ARBA" id="ARBA00022705"/>
    </source>
</evidence>
<dbReference type="FunFam" id="3.40.50.300:FF:000014">
    <property type="entry name" value="DNA polymerase III subunit gamma/tau"/>
    <property type="match status" value="1"/>
</dbReference>
<dbReference type="Proteomes" id="UP000825179">
    <property type="component" value="Chromosome"/>
</dbReference>
<evidence type="ECO:0000259" key="13">
    <source>
        <dbReference type="SMART" id="SM00382"/>
    </source>
</evidence>
<dbReference type="GO" id="GO:0009360">
    <property type="term" value="C:DNA polymerase III complex"/>
    <property type="evidence" value="ECO:0007669"/>
    <property type="project" value="InterPro"/>
</dbReference>